<reference evidence="4 5" key="1">
    <citation type="submission" date="2019-10" db="EMBL/GenBank/DDBJ databases">
        <authorList>
            <person name="Wolf R A."/>
        </authorList>
    </citation>
    <scope>NUCLEOTIDE SEQUENCE [LARGE SCALE GENOMIC DNA]</scope>
    <source>
        <strain evidence="4">Collinsella_aerofaciens_MC2</strain>
    </source>
</reference>
<keyword evidence="2" id="KW-0732">Signal</keyword>
<keyword evidence="5" id="KW-1185">Reference proteome</keyword>
<name>A0A5K1IK15_9ACTN</name>
<dbReference type="GO" id="GO:0016209">
    <property type="term" value="F:antioxidant activity"/>
    <property type="evidence" value="ECO:0007669"/>
    <property type="project" value="InterPro"/>
</dbReference>
<dbReference type="InterPro" id="IPR000866">
    <property type="entry name" value="AhpC/TSA"/>
</dbReference>
<feature type="chain" id="PRO_5039320275" evidence="2">
    <location>
        <begin position="24"/>
        <end position="324"/>
    </location>
</feature>
<dbReference type="InterPro" id="IPR013766">
    <property type="entry name" value="Thioredoxin_domain"/>
</dbReference>
<dbReference type="InterPro" id="IPR050553">
    <property type="entry name" value="Thioredoxin_ResA/DsbE_sf"/>
</dbReference>
<dbReference type="Gene3D" id="3.40.30.10">
    <property type="entry name" value="Glutaredoxin"/>
    <property type="match status" value="1"/>
</dbReference>
<feature type="domain" description="Thioredoxin" evidence="3">
    <location>
        <begin position="167"/>
        <end position="316"/>
    </location>
</feature>
<dbReference type="AlphaFoldDB" id="A0A5K1IK15"/>
<dbReference type="RefSeq" id="WP_152075830.1">
    <property type="nucleotide sequence ID" value="NZ_CAAKNU010000023.1"/>
</dbReference>
<evidence type="ECO:0000256" key="1">
    <source>
        <dbReference type="SAM" id="MobiDB-lite"/>
    </source>
</evidence>
<protein>
    <submittedName>
        <fullName evidence="4">Thiol:disulfide interchange protein CycY</fullName>
    </submittedName>
</protein>
<dbReference type="PANTHER" id="PTHR42852">
    <property type="entry name" value="THIOL:DISULFIDE INTERCHANGE PROTEIN DSBE"/>
    <property type="match status" value="1"/>
</dbReference>
<feature type="region of interest" description="Disordered" evidence="1">
    <location>
        <begin position="140"/>
        <end position="179"/>
    </location>
</feature>
<gene>
    <name evidence="4" type="primary">cycY</name>
    <name evidence="4" type="ORF">KCJAJFAP_01554</name>
</gene>
<sequence>MRLSKIAGLLMVPVLALSLVACSAPKDGGNKVAGGDTQVAELTAKKVSNAEEASALYAKLMKKENDIFSKDNALWDKVFNAANKDSAMIGDGTNYGDFLLSTIDGAKDSFTADELKTLKAGAQQIKKIEDKLARLEKDFPGCGNQPSTGDSVDAATAGMTSAEGDSGKEAGQFPSFKGKDLDSNDVNSDELFSKNKVTVMNFWFTTCKPCVGELGDLEKLNKELAEKGGQVVGVNSFTLDGNKDEIANAKDVLSKKGITYKNIWFKSNSDAGKFTSNLFSFPTTYVIDQKGNIVGDPIVGGITSAEQRDALNKLIDQALAKSEQ</sequence>
<accession>A0A5K1IK15</accession>
<organism evidence="4 5">
    <name type="scientific">Collinsella aerofaciens</name>
    <dbReference type="NCBI Taxonomy" id="74426"/>
    <lineage>
        <taxon>Bacteria</taxon>
        <taxon>Bacillati</taxon>
        <taxon>Actinomycetota</taxon>
        <taxon>Coriobacteriia</taxon>
        <taxon>Coriobacteriales</taxon>
        <taxon>Coriobacteriaceae</taxon>
        <taxon>Collinsella</taxon>
    </lineage>
</organism>
<dbReference type="PANTHER" id="PTHR42852:SF13">
    <property type="entry name" value="PROTEIN DIPZ"/>
    <property type="match status" value="1"/>
</dbReference>
<evidence type="ECO:0000313" key="4">
    <source>
        <dbReference type="EMBL" id="VWL87141.1"/>
    </source>
</evidence>
<dbReference type="PROSITE" id="PS51257">
    <property type="entry name" value="PROKAR_LIPOPROTEIN"/>
    <property type="match status" value="1"/>
</dbReference>
<dbReference type="InterPro" id="IPR036249">
    <property type="entry name" value="Thioredoxin-like_sf"/>
</dbReference>
<evidence type="ECO:0000313" key="5">
    <source>
        <dbReference type="Proteomes" id="UP000361836"/>
    </source>
</evidence>
<feature type="signal peptide" evidence="2">
    <location>
        <begin position="1"/>
        <end position="23"/>
    </location>
</feature>
<evidence type="ECO:0000256" key="2">
    <source>
        <dbReference type="SAM" id="SignalP"/>
    </source>
</evidence>
<dbReference type="GO" id="GO:0016491">
    <property type="term" value="F:oxidoreductase activity"/>
    <property type="evidence" value="ECO:0007669"/>
    <property type="project" value="InterPro"/>
</dbReference>
<dbReference type="SUPFAM" id="SSF52833">
    <property type="entry name" value="Thioredoxin-like"/>
    <property type="match status" value="1"/>
</dbReference>
<dbReference type="CDD" id="cd02966">
    <property type="entry name" value="TlpA_like_family"/>
    <property type="match status" value="1"/>
</dbReference>
<dbReference type="EMBL" id="CABWIE010000002">
    <property type="protein sequence ID" value="VWL87141.1"/>
    <property type="molecule type" value="Genomic_DNA"/>
</dbReference>
<proteinExistence type="predicted"/>
<dbReference type="PROSITE" id="PS51352">
    <property type="entry name" value="THIOREDOXIN_2"/>
    <property type="match status" value="1"/>
</dbReference>
<dbReference type="Pfam" id="PF00578">
    <property type="entry name" value="AhpC-TSA"/>
    <property type="match status" value="1"/>
</dbReference>
<dbReference type="Proteomes" id="UP000361836">
    <property type="component" value="Unassembled WGS sequence"/>
</dbReference>
<evidence type="ECO:0000259" key="3">
    <source>
        <dbReference type="PROSITE" id="PS51352"/>
    </source>
</evidence>